<dbReference type="EC" id="1.1.-.-" evidence="7"/>
<evidence type="ECO:0000256" key="5">
    <source>
        <dbReference type="RuleBase" id="RU361277"/>
    </source>
</evidence>
<dbReference type="Pfam" id="PF08240">
    <property type="entry name" value="ADH_N"/>
    <property type="match status" value="1"/>
</dbReference>
<keyword evidence="8" id="KW-1185">Reference proteome</keyword>
<dbReference type="SUPFAM" id="SSF50129">
    <property type="entry name" value="GroES-like"/>
    <property type="match status" value="1"/>
</dbReference>
<dbReference type="PROSITE" id="PS00065">
    <property type="entry name" value="D_2_HYDROXYACID_DH_1"/>
    <property type="match status" value="1"/>
</dbReference>
<sequence length="335" mass="35891">MKIQALAVKKSGGILEEYSFDVSSPKEQECLIKVLTCGICHSDIHMIDNDWGQSKYPLVPGHEVIGEVAEIGAQVTHLKVGDRVGVGWQRSSCLQCQDCLRGNENLCDNNQGLIVTGPGGFADHLMIDSRFAFPIPKGIDSKAAGPLLCGGITVYAGLRNAGMSSGQEIGILGIGGLGHMAVQFAKKLGNRVTVFTTSADKAEFAEQMGADEAIVVGKGEIPPSPSNKLNILLSTVPVALDWVPYIDLLDSDGTLAFVGVPDAPLTIPLFPLLMKRRRIVASPTGGRAMINDMLSLSEKFGIEPIVEVFAMTQANEAMQKVRENKVRYRAVLTNS</sequence>
<dbReference type="InterPro" id="IPR020843">
    <property type="entry name" value="ER"/>
</dbReference>
<dbReference type="SMART" id="SM00829">
    <property type="entry name" value="PKS_ER"/>
    <property type="match status" value="1"/>
</dbReference>
<dbReference type="Gene3D" id="3.90.180.10">
    <property type="entry name" value="Medium-chain alcohol dehydrogenases, catalytic domain"/>
    <property type="match status" value="1"/>
</dbReference>
<comment type="similarity">
    <text evidence="5">Belongs to the zinc-containing alcohol dehydrogenase family.</text>
</comment>
<gene>
    <name evidence="7" type="ORF">WMG39_07130</name>
</gene>
<evidence type="ECO:0000256" key="3">
    <source>
        <dbReference type="ARBA" id="ARBA00022833"/>
    </source>
</evidence>
<feature type="domain" description="Enoyl reductase (ER)" evidence="6">
    <location>
        <begin position="13"/>
        <end position="332"/>
    </location>
</feature>
<dbReference type="PROSITE" id="PS00059">
    <property type="entry name" value="ADH_ZINC"/>
    <property type="match status" value="1"/>
</dbReference>
<dbReference type="GO" id="GO:0016491">
    <property type="term" value="F:oxidoreductase activity"/>
    <property type="evidence" value="ECO:0007669"/>
    <property type="project" value="UniProtKB-KW"/>
</dbReference>
<evidence type="ECO:0000313" key="8">
    <source>
        <dbReference type="Proteomes" id="UP001384579"/>
    </source>
</evidence>
<dbReference type="InterPro" id="IPR036291">
    <property type="entry name" value="NAD(P)-bd_dom_sf"/>
</dbReference>
<dbReference type="InterPro" id="IPR013154">
    <property type="entry name" value="ADH-like_N"/>
</dbReference>
<evidence type="ECO:0000256" key="4">
    <source>
        <dbReference type="ARBA" id="ARBA00023002"/>
    </source>
</evidence>
<reference evidence="7 8" key="1">
    <citation type="journal article" date="2020" name="Harmful Algae">
        <title>Molecular and morphological characterization of a novel dihydroanatoxin-a producing Microcoleus species (cyanobacteria) from the Russian River, California, USA.</title>
        <authorList>
            <person name="Conklin K.Y."/>
            <person name="Stancheva R."/>
            <person name="Otten T.G."/>
            <person name="Fadness R."/>
            <person name="Boyer G.L."/>
            <person name="Read B."/>
            <person name="Zhang X."/>
            <person name="Sheath R.G."/>
        </authorList>
    </citation>
    <scope>NUCLEOTIDE SEQUENCE [LARGE SCALE GENOMIC DNA]</scope>
    <source>
        <strain evidence="7 8">PTRS2</strain>
    </source>
</reference>
<evidence type="ECO:0000313" key="7">
    <source>
        <dbReference type="EMBL" id="MEK0184629.1"/>
    </source>
</evidence>
<evidence type="ECO:0000256" key="2">
    <source>
        <dbReference type="ARBA" id="ARBA00022723"/>
    </source>
</evidence>
<dbReference type="RefSeq" id="WP_340520669.1">
    <property type="nucleotide sequence ID" value="NZ_JBBLXS010000063.1"/>
</dbReference>
<keyword evidence="2 5" id="KW-0479">Metal-binding</keyword>
<dbReference type="SUPFAM" id="SSF51735">
    <property type="entry name" value="NAD(P)-binding Rossmann-fold domains"/>
    <property type="match status" value="1"/>
</dbReference>
<proteinExistence type="inferred from homology"/>
<evidence type="ECO:0000259" key="6">
    <source>
        <dbReference type="SMART" id="SM00829"/>
    </source>
</evidence>
<dbReference type="CDD" id="cd05283">
    <property type="entry name" value="CAD1"/>
    <property type="match status" value="1"/>
</dbReference>
<evidence type="ECO:0000256" key="1">
    <source>
        <dbReference type="ARBA" id="ARBA00001947"/>
    </source>
</evidence>
<protein>
    <submittedName>
        <fullName evidence="7">NAD(P)-dependent alcohol dehydrogenase</fullName>
        <ecNumber evidence="7">1.1.-.-</ecNumber>
    </submittedName>
</protein>
<dbReference type="Proteomes" id="UP001384579">
    <property type="component" value="Unassembled WGS sequence"/>
</dbReference>
<dbReference type="InterPro" id="IPR029752">
    <property type="entry name" value="D-isomer_DH_CS1"/>
</dbReference>
<dbReference type="Gene3D" id="3.40.50.720">
    <property type="entry name" value="NAD(P)-binding Rossmann-like Domain"/>
    <property type="match status" value="1"/>
</dbReference>
<dbReference type="EMBL" id="JBBLXS010000063">
    <property type="protein sequence ID" value="MEK0184629.1"/>
    <property type="molecule type" value="Genomic_DNA"/>
</dbReference>
<dbReference type="InterPro" id="IPR011032">
    <property type="entry name" value="GroES-like_sf"/>
</dbReference>
<comment type="cofactor">
    <cofactor evidence="1 5">
        <name>Zn(2+)</name>
        <dbReference type="ChEBI" id="CHEBI:29105"/>
    </cofactor>
</comment>
<keyword evidence="4 7" id="KW-0560">Oxidoreductase</keyword>
<keyword evidence="3 5" id="KW-0862">Zinc</keyword>
<dbReference type="Pfam" id="PF00107">
    <property type="entry name" value="ADH_zinc_N"/>
    <property type="match status" value="1"/>
</dbReference>
<name>A0ABU8YJR4_9CYAN</name>
<dbReference type="PANTHER" id="PTHR42683">
    <property type="entry name" value="ALDEHYDE REDUCTASE"/>
    <property type="match status" value="1"/>
</dbReference>
<dbReference type="InterPro" id="IPR047109">
    <property type="entry name" value="CAD-like"/>
</dbReference>
<dbReference type="InterPro" id="IPR002328">
    <property type="entry name" value="ADH_Zn_CS"/>
</dbReference>
<organism evidence="7 8">
    <name type="scientific">Microcoleus anatoxicus PTRS2</name>
    <dbReference type="NCBI Taxonomy" id="2705321"/>
    <lineage>
        <taxon>Bacteria</taxon>
        <taxon>Bacillati</taxon>
        <taxon>Cyanobacteriota</taxon>
        <taxon>Cyanophyceae</taxon>
        <taxon>Oscillatoriophycideae</taxon>
        <taxon>Oscillatoriales</taxon>
        <taxon>Microcoleaceae</taxon>
        <taxon>Microcoleus</taxon>
        <taxon>Microcoleus anatoxicus</taxon>
    </lineage>
</organism>
<accession>A0ABU8YJR4</accession>
<comment type="caution">
    <text evidence="7">The sequence shown here is derived from an EMBL/GenBank/DDBJ whole genome shotgun (WGS) entry which is preliminary data.</text>
</comment>
<dbReference type="InterPro" id="IPR013149">
    <property type="entry name" value="ADH-like_C"/>
</dbReference>